<dbReference type="InterPro" id="IPR042099">
    <property type="entry name" value="ANL_N_sf"/>
</dbReference>
<dbReference type="KEGG" id="apuu:APUU_71250S"/>
<keyword evidence="2" id="KW-0812">Transmembrane</keyword>
<organism evidence="4 5">
    <name type="scientific">Aspergillus puulaauensis</name>
    <dbReference type="NCBI Taxonomy" id="1220207"/>
    <lineage>
        <taxon>Eukaryota</taxon>
        <taxon>Fungi</taxon>
        <taxon>Dikarya</taxon>
        <taxon>Ascomycota</taxon>
        <taxon>Pezizomycotina</taxon>
        <taxon>Eurotiomycetes</taxon>
        <taxon>Eurotiomycetidae</taxon>
        <taxon>Eurotiales</taxon>
        <taxon>Aspergillaceae</taxon>
        <taxon>Aspergillus</taxon>
    </lineage>
</organism>
<evidence type="ECO:0000259" key="3">
    <source>
        <dbReference type="Pfam" id="PF00501"/>
    </source>
</evidence>
<evidence type="ECO:0000256" key="1">
    <source>
        <dbReference type="ARBA" id="ARBA00006432"/>
    </source>
</evidence>
<dbReference type="Pfam" id="PF00501">
    <property type="entry name" value="AMP-binding"/>
    <property type="match status" value="1"/>
</dbReference>
<comment type="similarity">
    <text evidence="1">Belongs to the ATP-dependent AMP-binding enzyme family.</text>
</comment>
<evidence type="ECO:0000313" key="5">
    <source>
        <dbReference type="Proteomes" id="UP000654913"/>
    </source>
</evidence>
<dbReference type="PANTHER" id="PTHR43201">
    <property type="entry name" value="ACYL-COA SYNTHETASE"/>
    <property type="match status" value="1"/>
</dbReference>
<dbReference type="InterPro" id="IPR045851">
    <property type="entry name" value="AMP-bd_C_sf"/>
</dbReference>
<accession>A0A7R8AUA7</accession>
<evidence type="ECO:0000313" key="4">
    <source>
        <dbReference type="EMBL" id="BCS29680.1"/>
    </source>
</evidence>
<keyword evidence="2" id="KW-0472">Membrane</keyword>
<gene>
    <name evidence="4" type="ORF">APUU_71250S</name>
</gene>
<keyword evidence="5" id="KW-1185">Reference proteome</keyword>
<dbReference type="RefSeq" id="XP_041561866.1">
    <property type="nucleotide sequence ID" value="XM_041696214.1"/>
</dbReference>
<dbReference type="SUPFAM" id="SSF56801">
    <property type="entry name" value="Acetyl-CoA synthetase-like"/>
    <property type="match status" value="1"/>
</dbReference>
<protein>
    <submittedName>
        <fullName evidence="4">Putative NRPS-like protein biosynthetic cluster</fullName>
    </submittedName>
</protein>
<proteinExistence type="inferred from homology"/>
<dbReference type="OrthoDB" id="6614653at2759"/>
<dbReference type="CDD" id="cd04433">
    <property type="entry name" value="AFD_class_I"/>
    <property type="match status" value="1"/>
</dbReference>
<dbReference type="GeneID" id="64979677"/>
<keyword evidence="2" id="KW-1133">Transmembrane helix</keyword>
<dbReference type="EMBL" id="AP024449">
    <property type="protein sequence ID" value="BCS29680.1"/>
    <property type="molecule type" value="Genomic_DNA"/>
</dbReference>
<dbReference type="AlphaFoldDB" id="A0A7R8AUA7"/>
<evidence type="ECO:0000256" key="2">
    <source>
        <dbReference type="SAM" id="Phobius"/>
    </source>
</evidence>
<reference evidence="4" key="2">
    <citation type="submission" date="2021-02" db="EMBL/GenBank/DDBJ databases">
        <title>Aspergillus puulaauensis MK2 genome sequence.</title>
        <authorList>
            <person name="Futagami T."/>
            <person name="Mori K."/>
            <person name="Kadooka C."/>
            <person name="Tanaka T."/>
        </authorList>
    </citation>
    <scope>NUCLEOTIDE SEQUENCE</scope>
    <source>
        <strain evidence="4">MK2</strain>
    </source>
</reference>
<dbReference type="GO" id="GO:0006631">
    <property type="term" value="P:fatty acid metabolic process"/>
    <property type="evidence" value="ECO:0007669"/>
    <property type="project" value="TreeGrafter"/>
</dbReference>
<sequence>MGAPAKQQGFPNDSFFKEILRRAKLSSSDDWFIHDPANNIKTTYTQLLQDVLTFKATLRNSLSVDTLRGLDSSEEETGLNFFIFAPSGYYFLVAFLAVLALGGVAVPLAHNINVEEASYLLQKFRAVCLLSTPQQQSTIQKILAHANKANGATPLSVELPFKDETSTDDTTALRIDNDTGFPPGRAATLMFSSGTTGPPKGIVHSRRYWCALADSSAPRTSAEGSLSLSTRAMHWTGGLRPDVLSLLGGCRIEYLNDRPVNGSALWERLRKKGVTALALNPIMWNRMKQHYDDNLSALPTEELHGYVSAARALDMASSVGGFVIGPVQLFWRKMLGNRSLQIFYATTEAAPIMLQPFGANEDSDERVIGTPCANVEVKLSEGHHGEILVKGPFLFSCYYEDEKKTREAFDENGFYRTGDLGHFNGKHYIIDGRESTDMIQFCFWNIPGLELQSHILSLPYIEEAYVLSVPDIQVRTRAAALIRLKGPSKKLPLHKLRSDLSATMPLYKLPTLMRALDEHEQFPMTESGRLQIKEALRMYFPQTVNERIEDLPPQVEVWDITKEVSDKPLRPWDWSGLPLELIPR</sequence>
<feature type="transmembrane region" description="Helical" evidence="2">
    <location>
        <begin position="89"/>
        <end position="109"/>
    </location>
</feature>
<reference evidence="4" key="1">
    <citation type="submission" date="2021-01" db="EMBL/GenBank/DDBJ databases">
        <authorList>
            <consortium name="Aspergillus puulaauensis MK2 genome sequencing consortium"/>
            <person name="Kazuki M."/>
            <person name="Futagami T."/>
        </authorList>
    </citation>
    <scope>NUCLEOTIDE SEQUENCE</scope>
    <source>
        <strain evidence="4">MK2</strain>
    </source>
</reference>
<dbReference type="GO" id="GO:0031956">
    <property type="term" value="F:medium-chain fatty acid-CoA ligase activity"/>
    <property type="evidence" value="ECO:0007669"/>
    <property type="project" value="TreeGrafter"/>
</dbReference>
<dbReference type="Gene3D" id="3.40.50.12780">
    <property type="entry name" value="N-terminal domain of ligase-like"/>
    <property type="match status" value="1"/>
</dbReference>
<dbReference type="Proteomes" id="UP000654913">
    <property type="component" value="Chromosome 7"/>
</dbReference>
<dbReference type="Gene3D" id="3.30.300.30">
    <property type="match status" value="1"/>
</dbReference>
<feature type="domain" description="AMP-dependent synthetase/ligase" evidence="3">
    <location>
        <begin position="78"/>
        <end position="399"/>
    </location>
</feature>
<dbReference type="InterPro" id="IPR000873">
    <property type="entry name" value="AMP-dep_synth/lig_dom"/>
</dbReference>
<dbReference type="InterPro" id="IPR020845">
    <property type="entry name" value="AMP-binding_CS"/>
</dbReference>
<dbReference type="PANTHER" id="PTHR43201:SF8">
    <property type="entry name" value="ACYL-COA SYNTHETASE FAMILY MEMBER 3"/>
    <property type="match status" value="1"/>
</dbReference>
<dbReference type="PROSITE" id="PS00455">
    <property type="entry name" value="AMP_BINDING"/>
    <property type="match status" value="1"/>
</dbReference>
<name>A0A7R8AUA7_9EURO</name>